<accession>A0A1P8UZQ7</accession>
<protein>
    <recommendedName>
        <fullName evidence="1">ABC-type transport auxiliary lipoprotein component domain-containing protein</fullName>
    </recommendedName>
</protein>
<feature type="domain" description="ABC-type transport auxiliary lipoprotein component" evidence="1">
    <location>
        <begin position="22"/>
        <end position="178"/>
    </location>
</feature>
<dbReference type="Pfam" id="PF03886">
    <property type="entry name" value="ABC_trans_aux"/>
    <property type="match status" value="1"/>
</dbReference>
<gene>
    <name evidence="2" type="ORF">Ga0080574_TMP4537</name>
</gene>
<evidence type="ECO:0000259" key="1">
    <source>
        <dbReference type="Pfam" id="PF03886"/>
    </source>
</evidence>
<evidence type="ECO:0000313" key="3">
    <source>
        <dbReference type="Proteomes" id="UP000187059"/>
    </source>
</evidence>
<dbReference type="RefSeq" id="WP_076705043.1">
    <property type="nucleotide sequence ID" value="NZ_CP015093.1"/>
</dbReference>
<dbReference type="PROSITE" id="PS51257">
    <property type="entry name" value="PROKAR_LIPOPROTEIN"/>
    <property type="match status" value="1"/>
</dbReference>
<name>A0A1P8UZQ7_9RHOB</name>
<evidence type="ECO:0000313" key="2">
    <source>
        <dbReference type="EMBL" id="APZ54871.1"/>
    </source>
</evidence>
<dbReference type="Proteomes" id="UP000187059">
    <property type="component" value="Chromosome"/>
</dbReference>
<dbReference type="KEGG" id="paby:Ga0080574_TMP4537"/>
<dbReference type="STRING" id="1250539.Ga0080574_TMP4537"/>
<dbReference type="EMBL" id="CP015093">
    <property type="protein sequence ID" value="APZ54871.1"/>
    <property type="molecule type" value="Genomic_DNA"/>
</dbReference>
<dbReference type="InterPro" id="IPR005586">
    <property type="entry name" value="ABC_trans_aux"/>
</dbReference>
<organism evidence="2 3">
    <name type="scientific">Salipiger abyssi</name>
    <dbReference type="NCBI Taxonomy" id="1250539"/>
    <lineage>
        <taxon>Bacteria</taxon>
        <taxon>Pseudomonadati</taxon>
        <taxon>Pseudomonadota</taxon>
        <taxon>Alphaproteobacteria</taxon>
        <taxon>Rhodobacterales</taxon>
        <taxon>Roseobacteraceae</taxon>
        <taxon>Salipiger</taxon>
    </lineage>
</organism>
<dbReference type="OrthoDB" id="7858211at2"/>
<keyword evidence="3" id="KW-1185">Reference proteome</keyword>
<reference evidence="2 3" key="1">
    <citation type="submission" date="2016-04" db="EMBL/GenBank/DDBJ databases">
        <title>Deep-sea bacteria in the southern Pacific.</title>
        <authorList>
            <person name="Tang K."/>
        </authorList>
    </citation>
    <scope>NUCLEOTIDE SEQUENCE [LARGE SCALE GENOMIC DNA]</scope>
    <source>
        <strain evidence="2 3">JLT2014</strain>
    </source>
</reference>
<dbReference type="Gene3D" id="3.40.50.10610">
    <property type="entry name" value="ABC-type transport auxiliary lipoprotein component"/>
    <property type="match status" value="1"/>
</dbReference>
<proteinExistence type="predicted"/>
<dbReference type="AlphaFoldDB" id="A0A1P8UZQ7"/>
<sequence length="184" mass="19367">MYRILPFAALILAACSGAEPRYLIEPPIQAASARLRVATLEVREVSLPAYAEASEIVLEGEDGALTQIDNALWADDPSRAVTLAIAEHIGRASNATVAAEPWPLEEDAQAAVQVTVAQMVARADGTVALSGQYAISSYDRVVRERIERFAISVPLAEATPAGIAQATGAAIAQLAAEITESLSR</sequence>
<dbReference type="SUPFAM" id="SSF159594">
    <property type="entry name" value="XCC0632-like"/>
    <property type="match status" value="1"/>
</dbReference>